<feature type="coiled-coil region" evidence="1">
    <location>
        <begin position="702"/>
        <end position="759"/>
    </location>
</feature>
<dbReference type="InterPro" id="IPR052090">
    <property type="entry name" value="Cytolytic_pore-forming_toxin"/>
</dbReference>
<name>A0A814T5X0_9BILA</name>
<gene>
    <name evidence="4" type="ORF">OKA104_LOCUS29555</name>
    <name evidence="3" type="ORF">VCS650_LOCUS23163</name>
</gene>
<keyword evidence="1" id="KW-0175">Coiled coil</keyword>
<dbReference type="EMBL" id="CAJOAY010003027">
    <property type="protein sequence ID" value="CAF3997037.1"/>
    <property type="molecule type" value="Genomic_DNA"/>
</dbReference>
<dbReference type="PANTHER" id="PTHR31594">
    <property type="entry name" value="AIG1-TYPE G DOMAIN-CONTAINING PROTEIN"/>
    <property type="match status" value="1"/>
</dbReference>
<comment type="caution">
    <text evidence="3">The sequence shown here is derived from an EMBL/GenBank/DDBJ whole genome shotgun (WGS) entry which is preliminary data.</text>
</comment>
<dbReference type="InterPro" id="IPR040581">
    <property type="entry name" value="Thioredoxin_11"/>
</dbReference>
<dbReference type="OrthoDB" id="8954335at2759"/>
<proteinExistence type="predicted"/>
<dbReference type="Pfam" id="PF00041">
    <property type="entry name" value="fn3"/>
    <property type="match status" value="1"/>
</dbReference>
<evidence type="ECO:0000313" key="4">
    <source>
        <dbReference type="EMBL" id="CAF3997037.1"/>
    </source>
</evidence>
<dbReference type="AlphaFoldDB" id="A0A814T5X0"/>
<evidence type="ECO:0000259" key="2">
    <source>
        <dbReference type="PROSITE" id="PS50853"/>
    </source>
</evidence>
<dbReference type="Pfam" id="PF21109">
    <property type="entry name" value="Stonustoxin_helical"/>
    <property type="match status" value="1"/>
</dbReference>
<dbReference type="InterPro" id="IPR013783">
    <property type="entry name" value="Ig-like_fold"/>
</dbReference>
<accession>A0A814T5X0</accession>
<organism evidence="3 5">
    <name type="scientific">Adineta steineri</name>
    <dbReference type="NCBI Taxonomy" id="433720"/>
    <lineage>
        <taxon>Eukaryota</taxon>
        <taxon>Metazoa</taxon>
        <taxon>Spiralia</taxon>
        <taxon>Gnathifera</taxon>
        <taxon>Rotifera</taxon>
        <taxon>Eurotatoria</taxon>
        <taxon>Bdelloidea</taxon>
        <taxon>Adinetida</taxon>
        <taxon>Adinetidae</taxon>
        <taxon>Adineta</taxon>
    </lineage>
</organism>
<evidence type="ECO:0000313" key="3">
    <source>
        <dbReference type="EMBL" id="CAF1157483.1"/>
    </source>
</evidence>
<dbReference type="Proteomes" id="UP000663881">
    <property type="component" value="Unassembled WGS sequence"/>
</dbReference>
<dbReference type="Pfam" id="PF18078">
    <property type="entry name" value="Thioredoxin_11"/>
    <property type="match status" value="1"/>
</dbReference>
<dbReference type="Gene3D" id="2.60.40.10">
    <property type="entry name" value="Immunoglobulins"/>
    <property type="match status" value="1"/>
</dbReference>
<dbReference type="PANTHER" id="PTHR31594:SF14">
    <property type="entry name" value="FIBRONECTIN TYPE-III DOMAIN-CONTAINING PROTEIN"/>
    <property type="match status" value="1"/>
</dbReference>
<dbReference type="SUPFAM" id="SSF49265">
    <property type="entry name" value="Fibronectin type III"/>
    <property type="match status" value="1"/>
</dbReference>
<dbReference type="EMBL" id="CAJNON010000269">
    <property type="protein sequence ID" value="CAF1157483.1"/>
    <property type="molecule type" value="Genomic_DNA"/>
</dbReference>
<protein>
    <recommendedName>
        <fullName evidence="2">Fibronectin type-III domain-containing protein</fullName>
    </recommendedName>
</protein>
<reference evidence="3" key="1">
    <citation type="submission" date="2021-02" db="EMBL/GenBank/DDBJ databases">
        <authorList>
            <person name="Nowell W R."/>
        </authorList>
    </citation>
    <scope>NUCLEOTIDE SEQUENCE</scope>
</reference>
<dbReference type="InterPro" id="IPR056072">
    <property type="entry name" value="SNTX_MACPF/CDC-like_dom"/>
</dbReference>
<dbReference type="CDD" id="cd00063">
    <property type="entry name" value="FN3"/>
    <property type="match status" value="1"/>
</dbReference>
<evidence type="ECO:0000313" key="5">
    <source>
        <dbReference type="Proteomes" id="UP000663891"/>
    </source>
</evidence>
<dbReference type="Proteomes" id="UP000663891">
    <property type="component" value="Unassembled WGS sequence"/>
</dbReference>
<dbReference type="PROSITE" id="PS50853">
    <property type="entry name" value="FN3"/>
    <property type="match status" value="1"/>
</dbReference>
<evidence type="ECO:0000256" key="1">
    <source>
        <dbReference type="SAM" id="Coils"/>
    </source>
</evidence>
<sequence length="877" mass="98956">MATEDNTIQTMALGRPFGLGMLYDYRNDKLIPAMTLWDPDVLENKCYREKLPFSNYTVRIEKSLHDKAHLMNMGGSLKLSVLGGLIDVSGSAKYVNDRKETEHEERVTLNYSTTVHYKQLTMSHLATEKMIYTDILNQDVATHVVTGIVYGADAFFVFSRTLSKNEENTTVGGKLEVLLNKLPKIGISGGVELNMNDDDKQFAESLTCTFYGDFILEQNPSTFEEAVKLYKILPSLVGANGENAVAKTVYLYPLRLLNKPNIKMIRQISQNLIDNCVSLINDLYQLKIQTSDLINDVCSTFHQNKEHIKIFKNYINQFENHVKKEMMELLSKIRGSSADETQLHKFLSQVESSPFNRQKLSHWITLKEREITMESNFIQRCIADPRVDSSPNALNKAISDVQCAHIICLSIHLTNKNDSYLQDLRRCLDEGTFNRHEESRQSSWLDEEDALAEIREKVIIFFNLIQGNADNRKIKFVITDKYIDKQKNLEGIFLNFYENGRKKNVEIPSKPGQPFATEIKDDHILLTWEKPQNGSNHVRQYKIIYSKENDEESKSELKAAKDSESLSIQNLIPNMAYIFKVQVLTTIGLVIESDMSDPIMTKPQDRETASTMESSVNHKDVAASSVDDIQTKSKVSIQNTQKMAALLGRFGTTHQEVDEYTRRRTEQVSEGVAAAIGRIVADTSVQQQTLLATALVRSAAIEEEYKHKLQQYVEELDIVTAQKLSKIEKDLNFRPAAIEEEYKHKLQKYVEELDVVKAQDLSVLEKDLNLRLASILEDTRKCIDALYEEANRLRMGVLREAQAEANAQVKVITDQVAALNAEEASRLLAATATTVTTTEAKATGTSHVEGASGVVGTAVGTVHTTSSHSSRSCTIKH</sequence>
<feature type="domain" description="Fibronectin type-III" evidence="2">
    <location>
        <begin position="510"/>
        <end position="604"/>
    </location>
</feature>
<dbReference type="Pfam" id="PF24674">
    <property type="entry name" value="MACPF_SNTX"/>
    <property type="match status" value="1"/>
</dbReference>
<dbReference type="InterPro" id="IPR036116">
    <property type="entry name" value="FN3_sf"/>
</dbReference>
<dbReference type="InterPro" id="IPR003961">
    <property type="entry name" value="FN3_dom"/>
</dbReference>
<dbReference type="InterPro" id="IPR048997">
    <property type="entry name" value="Stonustoxin-like_helical"/>
</dbReference>
<dbReference type="SMART" id="SM00060">
    <property type="entry name" value="FN3"/>
    <property type="match status" value="1"/>
</dbReference>